<comment type="similarity">
    <text evidence="1">Belongs to the universal ribosomal protein uS3 family.</text>
</comment>
<dbReference type="GO" id="GO:1990904">
    <property type="term" value="C:ribonucleoprotein complex"/>
    <property type="evidence" value="ECO:0007669"/>
    <property type="project" value="UniProtKB-KW"/>
</dbReference>
<dbReference type="GO" id="GO:0005840">
    <property type="term" value="C:ribosome"/>
    <property type="evidence" value="ECO:0007669"/>
    <property type="project" value="UniProtKB-KW"/>
</dbReference>
<dbReference type="AlphaFoldDB" id="A0A5C1H7S9"/>
<gene>
    <name evidence="5" type="primary">rps3</name>
</gene>
<accession>A0A5C1H7S9</accession>
<dbReference type="EMBL" id="MK573203">
    <property type="protein sequence ID" value="QEM01690.1"/>
    <property type="molecule type" value="Genomic_DNA"/>
</dbReference>
<sequence>MSRKISPFIFRTKFYSNYNNISKTPFNFKRTLNWDIYFFLNKFKDKFFIFNIKFICFEFNICKIFLNICFLNKFKFYLTQYFLLLTILDKLKFKFNKKYNNKYNIFYELFYYKFKFDSISYILFYIKTLIKKNISIRSILKLVSKNLLINNYKFNLKIYGFKFKISGIINNSTKSKIEIFNYGSLPLQTISNNIKYKLGNVKTKFGILGIKIWIFYN</sequence>
<evidence type="ECO:0000256" key="1">
    <source>
        <dbReference type="ARBA" id="ARBA00010761"/>
    </source>
</evidence>
<reference evidence="5" key="1">
    <citation type="journal article" date="2019" name="Genome Biol. Evol.">
        <title>Nephromyces represents a diverse and novel lineage of the Apicomplexa that has retained apicoplasts.</title>
        <authorList>
            <person name="Munoz-Gomez S.A."/>
            <person name="Durnin K."/>
            <person name="Eme L."/>
            <person name="Paight C."/>
            <person name="Lane C.E."/>
            <person name="Saffo M.B."/>
            <person name="Slamovits C.H."/>
        </authorList>
    </citation>
    <scope>NUCLEOTIDE SEQUENCE</scope>
    <source>
        <strain evidence="5">461</strain>
    </source>
</reference>
<proteinExistence type="inferred from homology"/>
<keyword evidence="2 5" id="KW-0689">Ribosomal protein</keyword>
<protein>
    <submittedName>
        <fullName evidence="5">30S ribosomal protein S3</fullName>
    </submittedName>
</protein>
<evidence type="ECO:0000256" key="2">
    <source>
        <dbReference type="ARBA" id="ARBA00022980"/>
    </source>
</evidence>
<dbReference type="SUPFAM" id="SSF54821">
    <property type="entry name" value="Ribosomal protein S3 C-terminal domain"/>
    <property type="match status" value="1"/>
</dbReference>
<evidence type="ECO:0000256" key="3">
    <source>
        <dbReference type="ARBA" id="ARBA00023274"/>
    </source>
</evidence>
<organism evidence="5">
    <name type="scientific">Nephromyces sp. ex Molgula occidentalis</name>
    <dbReference type="NCBI Taxonomy" id="2544991"/>
    <lineage>
        <taxon>Eukaryota</taxon>
        <taxon>Sar</taxon>
        <taxon>Alveolata</taxon>
        <taxon>Apicomplexa</taxon>
        <taxon>Aconoidasida</taxon>
        <taxon>Nephromycida</taxon>
        <taxon>Nephromyces</taxon>
    </lineage>
</organism>
<dbReference type="GO" id="GO:0003735">
    <property type="term" value="F:structural constituent of ribosome"/>
    <property type="evidence" value="ECO:0007669"/>
    <property type="project" value="InterPro"/>
</dbReference>
<evidence type="ECO:0000313" key="5">
    <source>
        <dbReference type="EMBL" id="QEM01690.1"/>
    </source>
</evidence>
<dbReference type="InterPro" id="IPR036419">
    <property type="entry name" value="Ribosomal_S3_C_sf"/>
</dbReference>
<dbReference type="GO" id="GO:0006412">
    <property type="term" value="P:translation"/>
    <property type="evidence" value="ECO:0007669"/>
    <property type="project" value="InterPro"/>
</dbReference>
<evidence type="ECO:0000259" key="4">
    <source>
        <dbReference type="Pfam" id="PF00189"/>
    </source>
</evidence>
<name>A0A5C1H7S9_9APIC</name>
<keyword evidence="3" id="KW-0687">Ribonucleoprotein</keyword>
<dbReference type="Gene3D" id="3.30.1140.32">
    <property type="entry name" value="Ribosomal protein S3, C-terminal domain"/>
    <property type="match status" value="1"/>
</dbReference>
<dbReference type="InterPro" id="IPR001351">
    <property type="entry name" value="Ribosomal_uS3_C"/>
</dbReference>
<feature type="domain" description="Small ribosomal subunit protein uS3 C-terminal" evidence="4">
    <location>
        <begin position="127"/>
        <end position="214"/>
    </location>
</feature>
<dbReference type="Pfam" id="PF00189">
    <property type="entry name" value="Ribosomal_S3_C"/>
    <property type="match status" value="1"/>
</dbReference>